<feature type="binding site" evidence="13">
    <location>
        <position position="264"/>
    </location>
    <ligand>
        <name>NAD(+)</name>
        <dbReference type="ChEBI" id="CHEBI:57540"/>
    </ligand>
</feature>
<dbReference type="SUPFAM" id="SSF51905">
    <property type="entry name" value="FAD/NAD(P)-binding domain"/>
    <property type="match status" value="1"/>
</dbReference>
<evidence type="ECO:0000256" key="11">
    <source>
        <dbReference type="ARBA" id="ARBA00056335"/>
    </source>
</evidence>
<evidence type="ECO:0000256" key="10">
    <source>
        <dbReference type="ARBA" id="ARBA00049187"/>
    </source>
</evidence>
<evidence type="ECO:0000259" key="17">
    <source>
        <dbReference type="Pfam" id="PF07992"/>
    </source>
</evidence>
<dbReference type="PROSITE" id="PS00076">
    <property type="entry name" value="PYRIDINE_REDOX_1"/>
    <property type="match status" value="1"/>
</dbReference>
<dbReference type="OrthoDB" id="9800167at2"/>
<accession>D6YW48</accession>
<proteinExistence type="inferred from homology"/>
<evidence type="ECO:0000256" key="12">
    <source>
        <dbReference type="PIRSR" id="PIRSR000350-2"/>
    </source>
</evidence>
<feature type="binding site" evidence="13">
    <location>
        <position position="197"/>
    </location>
    <ligand>
        <name>NAD(+)</name>
        <dbReference type="ChEBI" id="CHEBI:57540"/>
    </ligand>
</feature>
<dbReference type="Gene3D" id="3.30.390.30">
    <property type="match status" value="1"/>
</dbReference>
<sequence>MEDLIVIGSGPAGYVAAIRASQLGLSVAIVEKYSTFGGTCLNVGCIPSKALLQSSEHFAFIEKHADEHGIQLKNATVDFSKMMKRKEEVVASLVGGIEGLLKRNKVKTVQGSARFVSPEEIEVNGKKMRAKHFLIATGSKPIELPFLPFDEKVVVSSTGALSLPSVPKKMVVVGAGVIGVELASVYSRLGSEVAIVEMLDRITPAMDNQIGKTFQKILSAQGLTFHLGAQVTDAKVSKKGAELSVRIKGKESTLKADVVLVAIGRKPYSEGLGVEEIGIAKTKQGFIVVDGNFCTNHPNILAVGDIIDGPMLAHRASEEAVAAVESLAGKSSHINYMAIPNVIYTMPEVAAVGLTEEEGKEMGLELITGVFPFKGNARARCAGETEGIVKVIGEKNSGRLLGVHLVGANASEMIGEGVVAIEKRATVRELAYTSHAHPTLSEAIKEAALAACEKPIHL</sequence>
<evidence type="ECO:0000256" key="15">
    <source>
        <dbReference type="RuleBase" id="RU003692"/>
    </source>
</evidence>
<protein>
    <recommendedName>
        <fullName evidence="3 15">Dihydrolipoyl dehydrogenase</fullName>
        <ecNumber evidence="2 15">1.8.1.4</ecNumber>
    </recommendedName>
</protein>
<name>D6YW48_WADCW</name>
<dbReference type="NCBIfam" id="TIGR01350">
    <property type="entry name" value="lipoamide_DH"/>
    <property type="match status" value="1"/>
</dbReference>
<comment type="cofactor">
    <cofactor evidence="13 15">
        <name>FAD</name>
        <dbReference type="ChEBI" id="CHEBI:57692"/>
    </cofactor>
    <text evidence="13 15">Binds 1 FAD per subunit.</text>
</comment>
<comment type="miscellaneous">
    <text evidence="15">The active site is a redox-active disulfide bond.</text>
</comment>
<dbReference type="Pfam" id="PF02852">
    <property type="entry name" value="Pyr_redox_dim"/>
    <property type="match status" value="1"/>
</dbReference>
<feature type="domain" description="FAD/NAD(P)-binding" evidence="17">
    <location>
        <begin position="3"/>
        <end position="320"/>
    </location>
</feature>
<dbReference type="FunFam" id="3.30.390.30:FF:000001">
    <property type="entry name" value="Dihydrolipoyl dehydrogenase"/>
    <property type="match status" value="1"/>
</dbReference>
<dbReference type="GO" id="GO:0004148">
    <property type="term" value="F:dihydrolipoyl dehydrogenase (NADH) activity"/>
    <property type="evidence" value="ECO:0007669"/>
    <property type="project" value="UniProtKB-EC"/>
</dbReference>
<evidence type="ECO:0000313" key="18">
    <source>
        <dbReference type="EMBL" id="ADI38359.1"/>
    </source>
</evidence>
<comment type="similarity">
    <text evidence="1 15">Belongs to the class-I pyridine nucleotide-disulfide oxidoreductase family.</text>
</comment>
<dbReference type="Proteomes" id="UP000001505">
    <property type="component" value="Chromosome"/>
</dbReference>
<dbReference type="PIRSF" id="PIRSF000350">
    <property type="entry name" value="Mercury_reductase_MerA"/>
    <property type="match status" value="1"/>
</dbReference>
<dbReference type="InterPro" id="IPR001100">
    <property type="entry name" value="Pyr_nuc-diS_OxRdtase"/>
</dbReference>
<evidence type="ECO:0000313" key="19">
    <source>
        <dbReference type="Proteomes" id="UP000001505"/>
    </source>
</evidence>
<dbReference type="PRINTS" id="PR00411">
    <property type="entry name" value="PNDRDTASEI"/>
</dbReference>
<evidence type="ECO:0000256" key="7">
    <source>
        <dbReference type="ARBA" id="ARBA00023027"/>
    </source>
</evidence>
<evidence type="ECO:0000259" key="16">
    <source>
        <dbReference type="Pfam" id="PF02852"/>
    </source>
</evidence>
<evidence type="ECO:0000256" key="4">
    <source>
        <dbReference type="ARBA" id="ARBA00022630"/>
    </source>
</evidence>
<evidence type="ECO:0000256" key="9">
    <source>
        <dbReference type="ARBA" id="ARBA00023284"/>
    </source>
</evidence>
<keyword evidence="4 15" id="KW-0285">Flavoprotein</keyword>
<dbReference type="InterPro" id="IPR012999">
    <property type="entry name" value="Pyr_OxRdtase_I_AS"/>
</dbReference>
<keyword evidence="13" id="KW-0547">Nucleotide-binding</keyword>
<dbReference type="InterPro" id="IPR050151">
    <property type="entry name" value="Class-I_Pyr_Nuc-Dis_Oxidored"/>
</dbReference>
<dbReference type="RefSeq" id="WP_013182073.1">
    <property type="nucleotide sequence ID" value="NC_014225.1"/>
</dbReference>
<keyword evidence="6 15" id="KW-0560">Oxidoreductase</keyword>
<dbReference type="InterPro" id="IPR016156">
    <property type="entry name" value="FAD/NAD-linked_Rdtase_dimer_sf"/>
</dbReference>
<dbReference type="InterPro" id="IPR036188">
    <property type="entry name" value="FAD/NAD-bd_sf"/>
</dbReference>
<dbReference type="EMBL" id="CP001928">
    <property type="protein sequence ID" value="ADI38359.1"/>
    <property type="molecule type" value="Genomic_DNA"/>
</dbReference>
<feature type="active site" description="Proton acceptor" evidence="12">
    <location>
        <position position="437"/>
    </location>
</feature>
<keyword evidence="7 13" id="KW-0520">NAD</keyword>
<dbReference type="KEGG" id="wch:wcw_0999"/>
<dbReference type="GO" id="GO:0050660">
    <property type="term" value="F:flavin adenine dinucleotide binding"/>
    <property type="evidence" value="ECO:0007669"/>
    <property type="project" value="InterPro"/>
</dbReference>
<feature type="binding site" evidence="13">
    <location>
        <position position="49"/>
    </location>
    <ligand>
        <name>FAD</name>
        <dbReference type="ChEBI" id="CHEBI:57692"/>
    </ligand>
</feature>
<dbReference type="PANTHER" id="PTHR22912:SF151">
    <property type="entry name" value="DIHYDROLIPOYL DEHYDROGENASE, MITOCHONDRIAL"/>
    <property type="match status" value="1"/>
</dbReference>
<dbReference type="InterPro" id="IPR023753">
    <property type="entry name" value="FAD/NAD-binding_dom"/>
</dbReference>
<evidence type="ECO:0000256" key="13">
    <source>
        <dbReference type="PIRSR" id="PIRSR000350-3"/>
    </source>
</evidence>
<dbReference type="AlphaFoldDB" id="D6YW48"/>
<feature type="binding site" evidence="13">
    <location>
        <position position="305"/>
    </location>
    <ligand>
        <name>NAD(+)</name>
        <dbReference type="ChEBI" id="CHEBI:57540"/>
    </ligand>
</feature>
<dbReference type="PRINTS" id="PR00368">
    <property type="entry name" value="FADPNR"/>
</dbReference>
<gene>
    <name evidence="18" type="primary">lpdA2</name>
    <name evidence="18" type="ordered locus">wcw_0999</name>
</gene>
<dbReference type="STRING" id="716544.wcw_0999"/>
<dbReference type="SUPFAM" id="SSF55424">
    <property type="entry name" value="FAD/NAD-linked reductases, dimerisation (C-terminal) domain"/>
    <property type="match status" value="1"/>
</dbReference>
<keyword evidence="19" id="KW-1185">Reference proteome</keyword>
<evidence type="ECO:0000256" key="8">
    <source>
        <dbReference type="ARBA" id="ARBA00023157"/>
    </source>
</evidence>
<keyword evidence="9 15" id="KW-0676">Redox-active center</keyword>
<dbReference type="GO" id="GO:0045252">
    <property type="term" value="C:oxoglutarate dehydrogenase complex"/>
    <property type="evidence" value="ECO:0007669"/>
    <property type="project" value="TreeGrafter"/>
</dbReference>
<comment type="catalytic activity">
    <reaction evidence="10 15">
        <text>N(6)-[(R)-dihydrolipoyl]-L-lysyl-[protein] + NAD(+) = N(6)-[(R)-lipoyl]-L-lysyl-[protein] + NADH + H(+)</text>
        <dbReference type="Rhea" id="RHEA:15045"/>
        <dbReference type="Rhea" id="RHEA-COMP:10474"/>
        <dbReference type="Rhea" id="RHEA-COMP:10475"/>
        <dbReference type="ChEBI" id="CHEBI:15378"/>
        <dbReference type="ChEBI" id="CHEBI:57540"/>
        <dbReference type="ChEBI" id="CHEBI:57945"/>
        <dbReference type="ChEBI" id="CHEBI:83099"/>
        <dbReference type="ChEBI" id="CHEBI:83100"/>
        <dbReference type="EC" id="1.8.1.4"/>
    </reaction>
</comment>
<organism evidence="18 19">
    <name type="scientific">Waddlia chondrophila (strain ATCC VR-1470 / WSU 86-1044)</name>
    <dbReference type="NCBI Taxonomy" id="716544"/>
    <lineage>
        <taxon>Bacteria</taxon>
        <taxon>Pseudomonadati</taxon>
        <taxon>Chlamydiota</taxon>
        <taxon>Chlamydiia</taxon>
        <taxon>Parachlamydiales</taxon>
        <taxon>Waddliaceae</taxon>
        <taxon>Waddlia</taxon>
    </lineage>
</organism>
<dbReference type="GO" id="GO:0006103">
    <property type="term" value="P:2-oxoglutarate metabolic process"/>
    <property type="evidence" value="ECO:0007669"/>
    <property type="project" value="TreeGrafter"/>
</dbReference>
<feature type="binding site" evidence="13">
    <location>
        <begin position="174"/>
        <end position="181"/>
    </location>
    <ligand>
        <name>NAD(+)</name>
        <dbReference type="ChEBI" id="CHEBI:57540"/>
    </ligand>
</feature>
<feature type="binding site" evidence="13">
    <location>
        <begin position="311"/>
        <end position="314"/>
    </location>
    <ligand>
        <name>FAD</name>
        <dbReference type="ChEBI" id="CHEBI:57692"/>
    </ligand>
</feature>
<evidence type="ECO:0000256" key="5">
    <source>
        <dbReference type="ARBA" id="ARBA00022827"/>
    </source>
</evidence>
<feature type="disulfide bond" description="Redox-active" evidence="14">
    <location>
        <begin position="40"/>
        <end position="45"/>
    </location>
</feature>
<reference evidence="18 19" key="1">
    <citation type="journal article" date="2010" name="PLoS ONE">
        <title>The Waddlia genome: a window into chlamydial biology.</title>
        <authorList>
            <person name="Bertelli C."/>
            <person name="Collyn F."/>
            <person name="Croxatto A."/>
            <person name="Ruckert C."/>
            <person name="Polkinghorne A."/>
            <person name="Kebbi-Beghdadi C."/>
            <person name="Goesmann A."/>
            <person name="Vaughan L."/>
            <person name="Greub G."/>
        </authorList>
    </citation>
    <scope>NUCLEOTIDE SEQUENCE [LARGE SCALE GENOMIC DNA]</scope>
    <source>
        <strain evidence="19">ATCC VR-1470 / WSU 86-1044</strain>
    </source>
</reference>
<dbReference type="InterPro" id="IPR006258">
    <property type="entry name" value="Lipoamide_DH"/>
</dbReference>
<dbReference type="EC" id="1.8.1.4" evidence="2 15"/>
<dbReference type="FunFam" id="3.50.50.60:FF:000001">
    <property type="entry name" value="Dihydrolipoyl dehydrogenase, mitochondrial"/>
    <property type="match status" value="1"/>
</dbReference>
<dbReference type="eggNOG" id="COG1249">
    <property type="taxonomic scope" value="Bacteria"/>
</dbReference>
<feature type="domain" description="Pyridine nucleotide-disulphide oxidoreductase dimerisation" evidence="16">
    <location>
        <begin position="339"/>
        <end position="448"/>
    </location>
</feature>
<evidence type="ECO:0000256" key="2">
    <source>
        <dbReference type="ARBA" id="ARBA00012608"/>
    </source>
</evidence>
<keyword evidence="5 13" id="KW-0274">FAD</keyword>
<dbReference type="Gene3D" id="3.50.50.60">
    <property type="entry name" value="FAD/NAD(P)-binding domain"/>
    <property type="match status" value="2"/>
</dbReference>
<evidence type="ECO:0000256" key="6">
    <source>
        <dbReference type="ARBA" id="ARBA00023002"/>
    </source>
</evidence>
<evidence type="ECO:0000256" key="1">
    <source>
        <dbReference type="ARBA" id="ARBA00007532"/>
    </source>
</evidence>
<dbReference type="InterPro" id="IPR004099">
    <property type="entry name" value="Pyr_nucl-diS_OxRdtase_dimer"/>
</dbReference>
<evidence type="ECO:0000256" key="14">
    <source>
        <dbReference type="PIRSR" id="PIRSR000350-4"/>
    </source>
</evidence>
<comment type="function">
    <text evidence="11">The branched-chain alpha-keto dehydrogenase complex catalyzes the overall conversion of alpha-keto acids to acyl-CoA and CO(2). It contains multiple copies of 3 enzymatic components: branched-chain alpha-keto acid decarboxylase (E1), lipoamide acyltransferase (E2) and lipoamide dehydrogenase (E3).</text>
</comment>
<keyword evidence="8" id="KW-1015">Disulfide bond</keyword>
<feature type="binding site" evidence="13">
    <location>
        <begin position="137"/>
        <end position="139"/>
    </location>
    <ligand>
        <name>FAD</name>
        <dbReference type="ChEBI" id="CHEBI:57692"/>
    </ligand>
</feature>
<dbReference type="Pfam" id="PF07992">
    <property type="entry name" value="Pyr_redox_2"/>
    <property type="match status" value="1"/>
</dbReference>
<dbReference type="HOGENOM" id="CLU_016755_0_1_0"/>
<evidence type="ECO:0000256" key="3">
    <source>
        <dbReference type="ARBA" id="ARBA00016961"/>
    </source>
</evidence>
<dbReference type="PANTHER" id="PTHR22912">
    <property type="entry name" value="DISULFIDE OXIDOREDUCTASE"/>
    <property type="match status" value="1"/>
</dbReference>